<reference evidence="2" key="1">
    <citation type="submission" date="2017-09" db="EMBL/GenBank/DDBJ databases">
        <title>Depth-based differentiation of microbial function through sediment-hosted aquifers and enrichment of novel symbionts in the deep terrestrial subsurface.</title>
        <authorList>
            <person name="Probst A.J."/>
            <person name="Ladd B."/>
            <person name="Jarett J.K."/>
            <person name="Geller-Mcgrath D.E."/>
            <person name="Sieber C.M.K."/>
            <person name="Emerson J.B."/>
            <person name="Anantharaman K."/>
            <person name="Thomas B.C."/>
            <person name="Malmstrom R."/>
            <person name="Stieglmeier M."/>
            <person name="Klingl A."/>
            <person name="Woyke T."/>
            <person name="Ryan C.M."/>
            <person name="Banfield J.F."/>
        </authorList>
    </citation>
    <scope>NUCLEOTIDE SEQUENCE [LARGE SCALE GENOMIC DNA]</scope>
</reference>
<accession>A0A2M7BSZ6</accession>
<dbReference type="EMBL" id="PEVA01000073">
    <property type="protein sequence ID" value="PIV08604.1"/>
    <property type="molecule type" value="Genomic_DNA"/>
</dbReference>
<dbReference type="Proteomes" id="UP000230119">
    <property type="component" value="Unassembled WGS sequence"/>
</dbReference>
<evidence type="ECO:0000313" key="2">
    <source>
        <dbReference type="Proteomes" id="UP000230119"/>
    </source>
</evidence>
<organism evidence="1 2">
    <name type="scientific">Candidatus Roizmanbacteria bacterium CG03_land_8_20_14_0_80_39_12</name>
    <dbReference type="NCBI Taxonomy" id="1974847"/>
    <lineage>
        <taxon>Bacteria</taxon>
        <taxon>Candidatus Roizmaniibacteriota</taxon>
    </lineage>
</organism>
<protein>
    <submittedName>
        <fullName evidence="1">Uncharacterized protein</fullName>
    </submittedName>
</protein>
<dbReference type="AlphaFoldDB" id="A0A2M7BSZ6"/>
<evidence type="ECO:0000313" key="1">
    <source>
        <dbReference type="EMBL" id="PIV08604.1"/>
    </source>
</evidence>
<feature type="non-terminal residue" evidence="1">
    <location>
        <position position="1"/>
    </location>
</feature>
<name>A0A2M7BSZ6_9BACT</name>
<sequence>RISALQDYGGAHPLVMDALAEMSEAQMQMRLTHPPVRAQARSQGRRGGEQGSLLTIYLQDNPCYPLWQIGDFPQSTFPTQKQKGGS</sequence>
<gene>
    <name evidence="1" type="ORF">COS52_01805</name>
</gene>
<comment type="caution">
    <text evidence="1">The sequence shown here is derived from an EMBL/GenBank/DDBJ whole genome shotgun (WGS) entry which is preliminary data.</text>
</comment>
<proteinExistence type="predicted"/>